<reference evidence="1 2" key="1">
    <citation type="submission" date="2022-09" db="EMBL/GenBank/DDBJ databases">
        <title>New species of Phenylobacterium.</title>
        <authorList>
            <person name="Mieszkin S."/>
        </authorList>
    </citation>
    <scope>NUCLEOTIDE SEQUENCE [LARGE SCALE GENOMIC DNA]</scope>
    <source>
        <strain evidence="1 2">HK31-G</strain>
    </source>
</reference>
<gene>
    <name evidence="1" type="ORF">OCL97_04315</name>
</gene>
<accession>A0ABW6CJW1</accession>
<proteinExistence type="predicted"/>
<dbReference type="CDD" id="cd22231">
    <property type="entry name" value="RHH_NikR_HicB-like"/>
    <property type="match status" value="1"/>
</dbReference>
<comment type="caution">
    <text evidence="1">The sequence shown here is derived from an EMBL/GenBank/DDBJ whole genome shotgun (WGS) entry which is preliminary data.</text>
</comment>
<sequence length="54" mass="5960">MGRPKLNVKQISVQMTAELYDRLTALVGTHHRSAFIREAIEKALAEAEKTPPAA</sequence>
<evidence type="ECO:0000313" key="2">
    <source>
        <dbReference type="Proteomes" id="UP001598130"/>
    </source>
</evidence>
<protein>
    <submittedName>
        <fullName evidence="1">Ribbon-helix-helix domain-containing protein</fullName>
    </submittedName>
</protein>
<dbReference type="RefSeq" id="WP_377367928.1">
    <property type="nucleotide sequence ID" value="NZ_JAOTJD010000005.1"/>
</dbReference>
<name>A0ABW6CJW1_9CAUL</name>
<keyword evidence="2" id="KW-1185">Reference proteome</keyword>
<evidence type="ECO:0000313" key="1">
    <source>
        <dbReference type="EMBL" id="MFD3263189.1"/>
    </source>
</evidence>
<organism evidence="1 2">
    <name type="scientific">Phenylobacterium ferrooxidans</name>
    <dbReference type="NCBI Taxonomy" id="2982689"/>
    <lineage>
        <taxon>Bacteria</taxon>
        <taxon>Pseudomonadati</taxon>
        <taxon>Pseudomonadota</taxon>
        <taxon>Alphaproteobacteria</taxon>
        <taxon>Caulobacterales</taxon>
        <taxon>Caulobacteraceae</taxon>
        <taxon>Phenylobacterium</taxon>
    </lineage>
</organism>
<dbReference type="Proteomes" id="UP001598130">
    <property type="component" value="Unassembled WGS sequence"/>
</dbReference>
<dbReference type="EMBL" id="JAOTJD010000005">
    <property type="protein sequence ID" value="MFD3263189.1"/>
    <property type="molecule type" value="Genomic_DNA"/>
</dbReference>